<sequence>MNFLIGYEHFIGGIAGGFVSTATCHPFDLLKIRYSANEGSQLRPKYSSYLDAIRKIYSANGVKGLYRGITPAVVAAPLSWGLYFHFYNRIRSFTNTSPKYPFFDNLLAGSITGGIILSLTNPFWVCKTRMCLQYEHLVNEKQFSGLVGCLKNVWKTEGLRGFYKGYIPGLIGTTNGAVQFAIYQQIKRLSLSFTWIGTRLAIETFGLFIIFYNIKMFLNNYYFSISSFKNSFTGSSCQIYGHYRLLF</sequence>
<feature type="transmembrane region" description="Helical" evidence="10">
    <location>
        <begin position="64"/>
        <end position="86"/>
    </location>
</feature>
<feature type="transmembrane region" description="Helical" evidence="10">
    <location>
        <begin position="106"/>
        <end position="126"/>
    </location>
</feature>
<organism evidence="11 12">
    <name type="scientific">Meloidogyne enterolobii</name>
    <name type="common">Root-knot nematode worm</name>
    <name type="synonym">Meloidogyne mayaguensis</name>
    <dbReference type="NCBI Taxonomy" id="390850"/>
    <lineage>
        <taxon>Eukaryota</taxon>
        <taxon>Metazoa</taxon>
        <taxon>Ecdysozoa</taxon>
        <taxon>Nematoda</taxon>
        <taxon>Chromadorea</taxon>
        <taxon>Rhabditida</taxon>
        <taxon>Tylenchina</taxon>
        <taxon>Tylenchomorpha</taxon>
        <taxon>Tylenchoidea</taxon>
        <taxon>Meloidogynidae</taxon>
        <taxon>Meloidogyninae</taxon>
        <taxon>Meloidogyne</taxon>
    </lineage>
</organism>
<dbReference type="GO" id="GO:0055085">
    <property type="term" value="P:transmembrane transport"/>
    <property type="evidence" value="ECO:0007669"/>
    <property type="project" value="InterPro"/>
</dbReference>
<dbReference type="Proteomes" id="UP000580250">
    <property type="component" value="Unassembled WGS sequence"/>
</dbReference>
<dbReference type="Pfam" id="PF00153">
    <property type="entry name" value="Mito_carr"/>
    <property type="match status" value="2"/>
</dbReference>
<proteinExistence type="inferred from homology"/>
<dbReference type="Gene3D" id="1.50.40.10">
    <property type="entry name" value="Mitochondrial carrier domain"/>
    <property type="match status" value="1"/>
</dbReference>
<evidence type="ECO:0000313" key="11">
    <source>
        <dbReference type="EMBL" id="CAD2153434.1"/>
    </source>
</evidence>
<reference evidence="11 12" key="1">
    <citation type="submission" date="2020-08" db="EMBL/GenBank/DDBJ databases">
        <authorList>
            <person name="Koutsovoulos G."/>
            <person name="Danchin GJ E."/>
        </authorList>
    </citation>
    <scope>NUCLEOTIDE SEQUENCE [LARGE SCALE GENOMIC DNA]</scope>
</reference>
<keyword evidence="5" id="KW-0677">Repeat</keyword>
<accession>A0A6V7UCM4</accession>
<evidence type="ECO:0000256" key="2">
    <source>
        <dbReference type="ARBA" id="ARBA00006375"/>
    </source>
</evidence>
<evidence type="ECO:0000256" key="3">
    <source>
        <dbReference type="ARBA" id="ARBA00022448"/>
    </source>
</evidence>
<evidence type="ECO:0000256" key="5">
    <source>
        <dbReference type="ARBA" id="ARBA00022737"/>
    </source>
</evidence>
<dbReference type="GO" id="GO:0006862">
    <property type="term" value="P:nucleotide transport"/>
    <property type="evidence" value="ECO:0007669"/>
    <property type="project" value="InterPro"/>
</dbReference>
<keyword evidence="6 10" id="KW-1133">Transmembrane helix</keyword>
<dbReference type="AlphaFoldDB" id="A0A6V7UCM4"/>
<keyword evidence="3 9" id="KW-0813">Transport</keyword>
<feature type="repeat" description="Solcar" evidence="8">
    <location>
        <begin position="100"/>
        <end position="189"/>
    </location>
</feature>
<dbReference type="OrthoDB" id="428293at2759"/>
<dbReference type="EMBL" id="CAJEWN010000053">
    <property type="protein sequence ID" value="CAD2153434.1"/>
    <property type="molecule type" value="Genomic_DNA"/>
</dbReference>
<dbReference type="PANTHER" id="PTHR45683">
    <property type="entry name" value="MITOCHONDRIAL NICOTINAMIDE ADENINE DINUCLEOTIDE TRANSPORTER 1-RELATED-RELATED"/>
    <property type="match status" value="1"/>
</dbReference>
<keyword evidence="7 8" id="KW-0472">Membrane</keyword>
<comment type="similarity">
    <text evidence="2 9">Belongs to the mitochondrial carrier (TC 2.A.29) family.</text>
</comment>
<dbReference type="InterPro" id="IPR018108">
    <property type="entry name" value="MCP_transmembrane"/>
</dbReference>
<evidence type="ECO:0000256" key="6">
    <source>
        <dbReference type="ARBA" id="ARBA00022989"/>
    </source>
</evidence>
<dbReference type="PROSITE" id="PS50920">
    <property type="entry name" value="SOLCAR"/>
    <property type="match status" value="2"/>
</dbReference>
<protein>
    <submittedName>
        <fullName evidence="11">Uncharacterized protein</fullName>
    </submittedName>
</protein>
<comment type="caution">
    <text evidence="11">The sequence shown here is derived from an EMBL/GenBank/DDBJ whole genome shotgun (WGS) entry which is preliminary data.</text>
</comment>
<evidence type="ECO:0000256" key="4">
    <source>
        <dbReference type="ARBA" id="ARBA00022692"/>
    </source>
</evidence>
<evidence type="ECO:0000256" key="10">
    <source>
        <dbReference type="SAM" id="Phobius"/>
    </source>
</evidence>
<dbReference type="GO" id="GO:0016020">
    <property type="term" value="C:membrane"/>
    <property type="evidence" value="ECO:0007669"/>
    <property type="project" value="UniProtKB-SubCell"/>
</dbReference>
<comment type="subcellular location">
    <subcellularLocation>
        <location evidence="1">Membrane</location>
        <topology evidence="1">Multi-pass membrane protein</topology>
    </subcellularLocation>
</comment>
<evidence type="ECO:0000256" key="1">
    <source>
        <dbReference type="ARBA" id="ARBA00004141"/>
    </source>
</evidence>
<dbReference type="InterPro" id="IPR044712">
    <property type="entry name" value="SLC25A32-like"/>
</dbReference>
<feature type="repeat" description="Solcar" evidence="8">
    <location>
        <begin position="4"/>
        <end position="93"/>
    </location>
</feature>
<keyword evidence="4 8" id="KW-0812">Transmembrane</keyword>
<feature type="transmembrane region" description="Helical" evidence="10">
    <location>
        <begin position="193"/>
        <end position="214"/>
    </location>
</feature>
<name>A0A6V7UCM4_MELEN</name>
<evidence type="ECO:0000256" key="8">
    <source>
        <dbReference type="PROSITE-ProRule" id="PRU00282"/>
    </source>
</evidence>
<gene>
    <name evidence="11" type="ORF">MENT_LOCUS11127</name>
</gene>
<dbReference type="InterPro" id="IPR023395">
    <property type="entry name" value="MCP_dom_sf"/>
</dbReference>
<evidence type="ECO:0000313" key="12">
    <source>
        <dbReference type="Proteomes" id="UP000580250"/>
    </source>
</evidence>
<dbReference type="SUPFAM" id="SSF103506">
    <property type="entry name" value="Mitochondrial carrier"/>
    <property type="match status" value="1"/>
</dbReference>
<evidence type="ECO:0000256" key="7">
    <source>
        <dbReference type="ARBA" id="ARBA00023136"/>
    </source>
</evidence>
<evidence type="ECO:0000256" key="9">
    <source>
        <dbReference type="RuleBase" id="RU000488"/>
    </source>
</evidence>